<protein>
    <submittedName>
        <fullName evidence="4">ZYBA0S03-07470g1_1</fullName>
    </submittedName>
</protein>
<keyword evidence="2" id="KW-0804">Transcription</keyword>
<dbReference type="Pfam" id="PF08624">
    <property type="entry name" value="CRC_subunit"/>
    <property type="match status" value="1"/>
</dbReference>
<organism evidence="4 5">
    <name type="scientific">Zygosaccharomyces bailii (strain CLIB 213 / ATCC 58445 / CBS 680 / BCRC 21525 / NBRC 1098 / NCYC 1416 / NRRL Y-2227)</name>
    <dbReference type="NCBI Taxonomy" id="1333698"/>
    <lineage>
        <taxon>Eukaryota</taxon>
        <taxon>Fungi</taxon>
        <taxon>Dikarya</taxon>
        <taxon>Ascomycota</taxon>
        <taxon>Saccharomycotina</taxon>
        <taxon>Saccharomycetes</taxon>
        <taxon>Saccharomycetales</taxon>
        <taxon>Saccharomycetaceae</taxon>
        <taxon>Zygosaccharomyces</taxon>
    </lineage>
</organism>
<dbReference type="AlphaFoldDB" id="A0A8J2T6L5"/>
<proteinExistence type="predicted"/>
<dbReference type="Proteomes" id="UP000019375">
    <property type="component" value="Unassembled WGS sequence"/>
</dbReference>
<dbReference type="InterPro" id="IPR013933">
    <property type="entry name" value="CRC_Rsc7/Swp82"/>
</dbReference>
<accession>A0A8J2T6L5</accession>
<keyword evidence="1" id="KW-0805">Transcription regulation</keyword>
<feature type="compositionally biased region" description="Acidic residues" evidence="3">
    <location>
        <begin position="35"/>
        <end position="67"/>
    </location>
</feature>
<name>A0A8J2T6L5_ZYGB2</name>
<keyword evidence="5" id="KW-1185">Reference proteome</keyword>
<gene>
    <name evidence="4" type="ORF">BN860_07470g</name>
</gene>
<evidence type="ECO:0000313" key="4">
    <source>
        <dbReference type="EMBL" id="CDF89026.1"/>
    </source>
</evidence>
<dbReference type="GO" id="GO:0016586">
    <property type="term" value="C:RSC-type complex"/>
    <property type="evidence" value="ECO:0007669"/>
    <property type="project" value="TreeGrafter"/>
</dbReference>
<evidence type="ECO:0000256" key="2">
    <source>
        <dbReference type="ARBA" id="ARBA00023163"/>
    </source>
</evidence>
<evidence type="ECO:0000313" key="5">
    <source>
        <dbReference type="Proteomes" id="UP000019375"/>
    </source>
</evidence>
<dbReference type="EMBL" id="HG316456">
    <property type="protein sequence ID" value="CDF89026.1"/>
    <property type="molecule type" value="Genomic_DNA"/>
</dbReference>
<reference evidence="5" key="1">
    <citation type="journal article" date="2013" name="Genome Announc.">
        <title>Genome sequence of the food spoilage yeast Zygosaccharomyces bailii CLIB 213(T).</title>
        <authorList>
            <person name="Galeote V."/>
            <person name="Bigey F."/>
            <person name="Devillers H."/>
            <person name="Neuveglise C."/>
            <person name="Dequin S."/>
        </authorList>
    </citation>
    <scope>NUCLEOTIDE SEQUENCE [LARGE SCALE GENOMIC DNA]</scope>
    <source>
        <strain evidence="5">CLIB 213 / ATCC 58445 / CBS 680 / CCRC 21525 / NBRC 1098 / NCYC 1416 / NRRL Y-2227</strain>
    </source>
</reference>
<dbReference type="PANTHER" id="PTHR22597">
    <property type="entry name" value="POLYCOMB GROUP PROTEIN"/>
    <property type="match status" value="1"/>
</dbReference>
<dbReference type="PANTHER" id="PTHR22597:SF3">
    <property type="entry name" value="CHROMATIN STRUCTURE-REMODELING COMPLEX SUBUNIT RSC7"/>
    <property type="match status" value="1"/>
</dbReference>
<feature type="region of interest" description="Disordered" evidence="3">
    <location>
        <begin position="1"/>
        <end position="126"/>
    </location>
</feature>
<sequence length="447" mass="50721">MTSEEDHQNSVDSQPDDEMRPRSRSASSRPNYTVDADDLDLKEEEDDDEYQDDLDNEEGVDGEEEVENAPVNQGGKRGRPSKRGRAEYLQDENKSETEESRSGSALPGTPSGTKKPHFSFPVDDMGAPLPVVNEEYDLPDDDEGETKITKNGELLGGRQFLVRSFTLIDKGRRRFMLSTEPARAVGFRDSYLFFQYHPNLYKYIISQEQKNDLIDRSVLPYSYRNRQIALVTARSVFKEFGARIIVNGRNITDDYYATRLREEGRVIEGSYAREPPKKAVRSVDGLDYAVGAVNPAKNAVEFFDKRNLGHNGGTTATSTSANKLTATNWLYQHAAACSRFNSDLYYDRVRVLLIEQQGLRDPYTNTLHIPQSTQSTAVVGTRKLPITFGDESKDDYQIKYETIIADPDLTRNKTGLLDIPSEIYENVVSDEVRNAIREQQEFEKRVF</sequence>
<evidence type="ECO:0000256" key="1">
    <source>
        <dbReference type="ARBA" id="ARBA00023015"/>
    </source>
</evidence>
<feature type="compositionally biased region" description="Basic and acidic residues" evidence="3">
    <location>
        <begin position="84"/>
        <end position="101"/>
    </location>
</feature>
<evidence type="ECO:0000256" key="3">
    <source>
        <dbReference type="SAM" id="MobiDB-lite"/>
    </source>
</evidence>
<dbReference type="OrthoDB" id="5598844at2759"/>
<dbReference type="GO" id="GO:0031490">
    <property type="term" value="F:chromatin DNA binding"/>
    <property type="evidence" value="ECO:0007669"/>
    <property type="project" value="TreeGrafter"/>
</dbReference>